<evidence type="ECO:0000256" key="5">
    <source>
        <dbReference type="ARBA" id="ARBA00023136"/>
    </source>
</evidence>
<dbReference type="RefSeq" id="WP_102325539.1">
    <property type="nucleotide sequence ID" value="NZ_CP023036.1"/>
</dbReference>
<dbReference type="EMBL" id="CP023036">
    <property type="protein sequence ID" value="AXY22277.1"/>
    <property type="molecule type" value="Genomic_DNA"/>
</dbReference>
<evidence type="ECO:0000313" key="7">
    <source>
        <dbReference type="EMBL" id="AXY22277.1"/>
    </source>
</evidence>
<evidence type="ECO:0000259" key="6">
    <source>
        <dbReference type="Pfam" id="PF00892"/>
    </source>
</evidence>
<dbReference type="Pfam" id="PF00892">
    <property type="entry name" value="EamA"/>
    <property type="match status" value="1"/>
</dbReference>
<dbReference type="OrthoDB" id="9812547at2"/>
<protein>
    <submittedName>
        <fullName evidence="7">Putative inner membrane transporter YedA</fullName>
    </submittedName>
</protein>
<keyword evidence="5" id="KW-0472">Membrane</keyword>
<comment type="subcellular location">
    <subcellularLocation>
        <location evidence="1">Membrane</location>
        <topology evidence="1">Multi-pass membrane protein</topology>
    </subcellularLocation>
</comment>
<name>A0A347WBN4_9PROT</name>
<dbReference type="GO" id="GO:0016020">
    <property type="term" value="C:membrane"/>
    <property type="evidence" value="ECO:0007669"/>
    <property type="project" value="UniProtKB-SubCell"/>
</dbReference>
<sequence>MTASASSPPLGGVSRTTGISSVAYVHLLMIYVIWGSTYLMVKICLHGVGHILPLHIQFGREGCGALILASLALYRHGLPQRLRWPDLVRCIGTGMLMWAGGNTLATSCAPYASSGFIVMSMGSIPLWCALFDCVVSRTRPSMRVVGALLAGLGGLFMVVWPVISGHGGISGPHPVLVVMVLQLSAMTWSLGTVLQRPLAGRLAPEWTAAIQMACASCLLAFVLWVRGAPLPDYPAPAQIGAFVYLVIFGGVVAPASYVVVLRTFSPEIASTFAYVNPVVGLLLGWAVLGEQPALLSIAGIVVVLGSVALIMRRS</sequence>
<reference evidence="7 8" key="1">
    <citation type="submission" date="2017-08" db="EMBL/GenBank/DDBJ databases">
        <title>Complete genome sequence of Gluconacetobacter saccharivorans CV1 isolated from Fermented Vinegar.</title>
        <authorList>
            <person name="Kim S.-Y."/>
        </authorList>
    </citation>
    <scope>NUCLEOTIDE SEQUENCE [LARGE SCALE GENOMIC DNA]</scope>
    <source>
        <strain evidence="7 8">CV1</strain>
    </source>
</reference>
<evidence type="ECO:0000256" key="4">
    <source>
        <dbReference type="ARBA" id="ARBA00022989"/>
    </source>
</evidence>
<accession>A0A347WBN4</accession>
<evidence type="ECO:0000256" key="2">
    <source>
        <dbReference type="ARBA" id="ARBA00007362"/>
    </source>
</evidence>
<evidence type="ECO:0000256" key="1">
    <source>
        <dbReference type="ARBA" id="ARBA00004141"/>
    </source>
</evidence>
<dbReference type="PANTHER" id="PTHR32322:SF2">
    <property type="entry name" value="EAMA DOMAIN-CONTAINING PROTEIN"/>
    <property type="match status" value="1"/>
</dbReference>
<feature type="domain" description="EamA" evidence="6">
    <location>
        <begin position="178"/>
        <end position="311"/>
    </location>
</feature>
<keyword evidence="3" id="KW-0812">Transmembrane</keyword>
<dbReference type="InterPro" id="IPR050638">
    <property type="entry name" value="AA-Vitamin_Transporters"/>
</dbReference>
<dbReference type="AlphaFoldDB" id="A0A347WBN4"/>
<dbReference type="InterPro" id="IPR037185">
    <property type="entry name" value="EmrE-like"/>
</dbReference>
<evidence type="ECO:0000313" key="8">
    <source>
        <dbReference type="Proteomes" id="UP000264120"/>
    </source>
</evidence>
<keyword evidence="8" id="KW-1185">Reference proteome</keyword>
<gene>
    <name evidence="7" type="primary">yedA</name>
    <name evidence="7" type="ORF">CD178_01500</name>
</gene>
<dbReference type="PANTHER" id="PTHR32322">
    <property type="entry name" value="INNER MEMBRANE TRANSPORTER"/>
    <property type="match status" value="1"/>
</dbReference>
<proteinExistence type="inferred from homology"/>
<dbReference type="SUPFAM" id="SSF103481">
    <property type="entry name" value="Multidrug resistance efflux transporter EmrE"/>
    <property type="match status" value="2"/>
</dbReference>
<organism evidence="7 8">
    <name type="scientific">Komagataeibacter saccharivorans</name>
    <dbReference type="NCBI Taxonomy" id="265959"/>
    <lineage>
        <taxon>Bacteria</taxon>
        <taxon>Pseudomonadati</taxon>
        <taxon>Pseudomonadota</taxon>
        <taxon>Alphaproteobacteria</taxon>
        <taxon>Acetobacterales</taxon>
        <taxon>Acetobacteraceae</taxon>
        <taxon>Komagataeibacter</taxon>
    </lineage>
</organism>
<keyword evidence="4" id="KW-1133">Transmembrane helix</keyword>
<dbReference type="KEGG" id="ksc:CD178_01500"/>
<dbReference type="InterPro" id="IPR000620">
    <property type="entry name" value="EamA_dom"/>
</dbReference>
<dbReference type="Proteomes" id="UP000264120">
    <property type="component" value="Chromosome"/>
</dbReference>
<evidence type="ECO:0000256" key="3">
    <source>
        <dbReference type="ARBA" id="ARBA00022692"/>
    </source>
</evidence>
<dbReference type="GeneID" id="98313475"/>
<comment type="similarity">
    <text evidence="2">Belongs to the EamA transporter family.</text>
</comment>